<comment type="similarity">
    <text evidence="11">Belongs to the SEDS family. FtsW subfamily.</text>
</comment>
<feature type="transmembrane region" description="Helical" evidence="16">
    <location>
        <begin position="139"/>
        <end position="156"/>
    </location>
</feature>
<evidence type="ECO:0000256" key="4">
    <source>
        <dbReference type="ARBA" id="ARBA00022692"/>
    </source>
</evidence>
<keyword evidence="6" id="KW-0573">Peptidoglycan synthesis</keyword>
<dbReference type="GO" id="GO:0005886">
    <property type="term" value="C:plasma membrane"/>
    <property type="evidence" value="ECO:0007669"/>
    <property type="project" value="TreeGrafter"/>
</dbReference>
<accession>F8L9R1</accession>
<dbReference type="HOGENOM" id="CLU_029243_1_1_0"/>
<name>F8L9R1_SIMNZ</name>
<keyword evidence="2" id="KW-0328">Glycosyltransferase</keyword>
<dbReference type="AlphaFoldDB" id="F8L9R1"/>
<feature type="transmembrane region" description="Helical" evidence="16">
    <location>
        <begin position="162"/>
        <end position="177"/>
    </location>
</feature>
<dbReference type="Pfam" id="PF01098">
    <property type="entry name" value="FTSW_RODA_SPOVE"/>
    <property type="match status" value="1"/>
</dbReference>
<dbReference type="RefSeq" id="WP_013944069.1">
    <property type="nucleotide sequence ID" value="NC_015713.1"/>
</dbReference>
<evidence type="ECO:0000256" key="5">
    <source>
        <dbReference type="ARBA" id="ARBA00022960"/>
    </source>
</evidence>
<comment type="catalytic activity">
    <reaction evidence="15">
        <text>[GlcNAc-(1-&gt;4)-Mur2Ac(oyl-L-Ala-gamma-D-Glu-L-Lys-D-Ala-D-Ala)](n)-di-trans,octa-cis-undecaprenyl diphosphate + beta-D-GlcNAc-(1-&gt;4)-Mur2Ac(oyl-L-Ala-gamma-D-Glu-L-Lys-D-Ala-D-Ala)-di-trans,octa-cis-undecaprenyl diphosphate = [GlcNAc-(1-&gt;4)-Mur2Ac(oyl-L-Ala-gamma-D-Glu-L-Lys-D-Ala-D-Ala)](n+1)-di-trans,octa-cis-undecaprenyl diphosphate + di-trans,octa-cis-undecaprenyl diphosphate + H(+)</text>
        <dbReference type="Rhea" id="RHEA:23708"/>
        <dbReference type="Rhea" id="RHEA-COMP:9602"/>
        <dbReference type="Rhea" id="RHEA-COMP:9603"/>
        <dbReference type="ChEBI" id="CHEBI:15378"/>
        <dbReference type="ChEBI" id="CHEBI:58405"/>
        <dbReference type="ChEBI" id="CHEBI:60033"/>
        <dbReference type="ChEBI" id="CHEBI:78435"/>
        <dbReference type="EC" id="2.4.99.28"/>
    </reaction>
</comment>
<dbReference type="InterPro" id="IPR001182">
    <property type="entry name" value="FtsW/RodA"/>
</dbReference>
<evidence type="ECO:0000313" key="17">
    <source>
        <dbReference type="EMBL" id="CCB89603.1"/>
    </source>
</evidence>
<keyword evidence="3" id="KW-0808">Transferase</keyword>
<dbReference type="EC" id="2.4.99.28" evidence="14"/>
<dbReference type="PANTHER" id="PTHR30474:SF2">
    <property type="entry name" value="PEPTIDOGLYCAN GLYCOSYLTRANSFERASE FTSW-RELATED"/>
    <property type="match status" value="1"/>
</dbReference>
<keyword evidence="18" id="KW-1185">Reference proteome</keyword>
<dbReference type="EMBL" id="FR872582">
    <property type="protein sequence ID" value="CCB89603.1"/>
    <property type="molecule type" value="Genomic_DNA"/>
</dbReference>
<evidence type="ECO:0000256" key="6">
    <source>
        <dbReference type="ARBA" id="ARBA00022984"/>
    </source>
</evidence>
<feature type="transmembrane region" description="Helical" evidence="16">
    <location>
        <begin position="301"/>
        <end position="323"/>
    </location>
</feature>
<evidence type="ECO:0000256" key="15">
    <source>
        <dbReference type="ARBA" id="ARBA00049902"/>
    </source>
</evidence>
<keyword evidence="4 16" id="KW-0812">Transmembrane</keyword>
<protein>
    <recommendedName>
        <fullName evidence="12">Probable peptidoglycan glycosyltransferase FtsW</fullName>
        <ecNumber evidence="14">2.4.99.28</ecNumber>
    </recommendedName>
    <alternativeName>
        <fullName evidence="13">Cell division protein FtsW</fullName>
    </alternativeName>
    <alternativeName>
        <fullName evidence="10">Cell wall polymerase</fullName>
    </alternativeName>
    <alternativeName>
        <fullName evidence="9">Peptidoglycan polymerase</fullName>
    </alternativeName>
</protein>
<evidence type="ECO:0000256" key="11">
    <source>
        <dbReference type="ARBA" id="ARBA00038053"/>
    </source>
</evidence>
<dbReference type="STRING" id="331113.SNE_A17260"/>
<evidence type="ECO:0000256" key="8">
    <source>
        <dbReference type="ARBA" id="ARBA00023136"/>
    </source>
</evidence>
<evidence type="ECO:0000256" key="3">
    <source>
        <dbReference type="ARBA" id="ARBA00022679"/>
    </source>
</evidence>
<keyword evidence="8 16" id="KW-0472">Membrane</keyword>
<evidence type="ECO:0000256" key="14">
    <source>
        <dbReference type="ARBA" id="ARBA00044770"/>
    </source>
</evidence>
<proteinExistence type="inferred from homology"/>
<dbReference type="GO" id="GO:0009252">
    <property type="term" value="P:peptidoglycan biosynthetic process"/>
    <property type="evidence" value="ECO:0007669"/>
    <property type="project" value="UniProtKB-KW"/>
</dbReference>
<dbReference type="GO" id="GO:0032153">
    <property type="term" value="C:cell division site"/>
    <property type="evidence" value="ECO:0007669"/>
    <property type="project" value="TreeGrafter"/>
</dbReference>
<dbReference type="GO" id="GO:0008360">
    <property type="term" value="P:regulation of cell shape"/>
    <property type="evidence" value="ECO:0007669"/>
    <property type="project" value="UniProtKB-KW"/>
</dbReference>
<reference key="1">
    <citation type="journal article" date="2011" name="Mol. Biol. Evol.">
        <title>Unity in variety -- the pan-genome of the Chlamydiae.</title>
        <authorList>
            <person name="Collingro A."/>
            <person name="Tischler P."/>
            <person name="Weinmaier T."/>
            <person name="Penz T."/>
            <person name="Heinz E."/>
            <person name="Brunham R.C."/>
            <person name="Read T.D."/>
            <person name="Bavoil P.M."/>
            <person name="Sachse K."/>
            <person name="Kahane S."/>
            <person name="Friedman M.G."/>
            <person name="Rattei T."/>
            <person name="Myers G.S.A."/>
            <person name="Horn M."/>
        </authorList>
    </citation>
    <scope>NUCLEOTIDE SEQUENCE</scope>
    <source>
        <strain>Z</strain>
    </source>
</reference>
<feature type="transmembrane region" description="Helical" evidence="16">
    <location>
        <begin position="184"/>
        <end position="203"/>
    </location>
</feature>
<evidence type="ECO:0000256" key="13">
    <source>
        <dbReference type="ARBA" id="ARBA00041418"/>
    </source>
</evidence>
<dbReference type="GO" id="GO:0015648">
    <property type="term" value="F:lipid-linked peptidoglycan transporter activity"/>
    <property type="evidence" value="ECO:0007669"/>
    <property type="project" value="TreeGrafter"/>
</dbReference>
<evidence type="ECO:0000256" key="2">
    <source>
        <dbReference type="ARBA" id="ARBA00022676"/>
    </source>
</evidence>
<evidence type="ECO:0000256" key="12">
    <source>
        <dbReference type="ARBA" id="ARBA00041185"/>
    </source>
</evidence>
<organism evidence="17 18">
    <name type="scientific">Simkania negevensis (strain ATCC VR-1471 / DSM 27360 / Z)</name>
    <dbReference type="NCBI Taxonomy" id="331113"/>
    <lineage>
        <taxon>Bacteria</taxon>
        <taxon>Pseudomonadati</taxon>
        <taxon>Chlamydiota</taxon>
        <taxon>Chlamydiia</taxon>
        <taxon>Parachlamydiales</taxon>
        <taxon>Simkaniaceae</taxon>
        <taxon>Simkania</taxon>
    </lineage>
</organism>
<evidence type="ECO:0000313" key="18">
    <source>
        <dbReference type="Proteomes" id="UP000000496"/>
    </source>
</evidence>
<feature type="transmembrane region" description="Helical" evidence="16">
    <location>
        <begin position="335"/>
        <end position="357"/>
    </location>
</feature>
<evidence type="ECO:0000256" key="9">
    <source>
        <dbReference type="ARBA" id="ARBA00032370"/>
    </source>
</evidence>
<feature type="transmembrane region" description="Helical" evidence="16">
    <location>
        <begin position="75"/>
        <end position="93"/>
    </location>
</feature>
<keyword evidence="7 16" id="KW-1133">Transmembrane helix</keyword>
<keyword evidence="5" id="KW-0133">Cell shape</keyword>
<comment type="subcellular location">
    <subcellularLocation>
        <location evidence="1">Membrane</location>
        <topology evidence="1">Multi-pass membrane protein</topology>
    </subcellularLocation>
</comment>
<feature type="transmembrane region" description="Helical" evidence="16">
    <location>
        <begin position="269"/>
        <end position="289"/>
    </location>
</feature>
<evidence type="ECO:0000256" key="10">
    <source>
        <dbReference type="ARBA" id="ARBA00033270"/>
    </source>
</evidence>
<evidence type="ECO:0000256" key="7">
    <source>
        <dbReference type="ARBA" id="ARBA00022989"/>
    </source>
</evidence>
<sequence>MNKSSFFLLGCITLLFSIGLLMVFGTTSAEVLDRNLQVNTHHAAMKQIIYACFSIALAMLVWFYGYQKILKWTPVLFYLLLACLIAVFIPGIGQQINGAYRWIALGPFSFQPSELMKLMMPLMFIHLFFKKEEKMSWKTFYKIIALFCVPLFLILIEPDNGTVAILLMTMMALFFLCRIRWLYWLLPVLVLGSLGIFCALQMTHVQHRLRVYMNPELDLLGKGHQPYQAKIAAGSGGITGKGVGESVQKLNYLPTARSDYIAAIYAEEFGFLGILFLVLLYMVIAYSGFRNASLAGEKQGYIIAAIMTFLVSLQAFLNLGVVSGLLPSKGTNLPFFSQGGSSLIANTIALTLIVNVARKPKREMEKQLSCKKVVSYTKL</sequence>
<feature type="transmembrane region" description="Helical" evidence="16">
    <location>
        <begin position="48"/>
        <end position="66"/>
    </location>
</feature>
<dbReference type="PANTHER" id="PTHR30474">
    <property type="entry name" value="CELL CYCLE PROTEIN"/>
    <property type="match status" value="1"/>
</dbReference>
<dbReference type="KEGG" id="sng:SNE_A17260"/>
<gene>
    <name evidence="17" type="primary">spoVE</name>
    <name evidence="17" type="ordered locus">SNE_A17260</name>
</gene>
<reference evidence="17 18" key="2">
    <citation type="journal article" date="2011" name="Mol. Biol. Evol.">
        <title>Unity in variety--the pan-genome of the Chlamydiae.</title>
        <authorList>
            <person name="Collingro A."/>
            <person name="Tischler P."/>
            <person name="Weinmaier T."/>
            <person name="Penz T."/>
            <person name="Heinz E."/>
            <person name="Brunham R.C."/>
            <person name="Read T.D."/>
            <person name="Bavoil P.M."/>
            <person name="Sachse K."/>
            <person name="Kahane S."/>
            <person name="Friedman M.G."/>
            <person name="Rattei T."/>
            <person name="Myers G.S."/>
            <person name="Horn M."/>
        </authorList>
    </citation>
    <scope>NUCLEOTIDE SEQUENCE [LARGE SCALE GENOMIC DNA]</scope>
    <source>
        <strain evidence="18">ATCC VR-1471 / Z</strain>
    </source>
</reference>
<dbReference type="Proteomes" id="UP000000496">
    <property type="component" value="Chromosome gsn.131"/>
</dbReference>
<evidence type="ECO:0000256" key="16">
    <source>
        <dbReference type="SAM" id="Phobius"/>
    </source>
</evidence>
<dbReference type="GO" id="GO:0008955">
    <property type="term" value="F:peptidoglycan glycosyltransferase activity"/>
    <property type="evidence" value="ECO:0007669"/>
    <property type="project" value="UniProtKB-EC"/>
</dbReference>
<evidence type="ECO:0000256" key="1">
    <source>
        <dbReference type="ARBA" id="ARBA00004141"/>
    </source>
</evidence>
<dbReference type="GO" id="GO:0051301">
    <property type="term" value="P:cell division"/>
    <property type="evidence" value="ECO:0007669"/>
    <property type="project" value="InterPro"/>
</dbReference>
<dbReference type="eggNOG" id="COG0772">
    <property type="taxonomic scope" value="Bacteria"/>
</dbReference>